<organism evidence="1 2">
    <name type="scientific">Acheta domestica mini ambidensovirus</name>
    <dbReference type="NCBI Taxonomy" id="1404345"/>
    <lineage>
        <taxon>Viruses</taxon>
        <taxon>Monodnaviria</taxon>
        <taxon>Shotokuvirae</taxon>
        <taxon>Cossaviricota</taxon>
        <taxon>Quintoviricetes</taxon>
        <taxon>Piccovirales</taxon>
        <taxon>Parvoviridae</taxon>
        <taxon>Densovirinae</taxon>
        <taxon>Miniambidensovirus</taxon>
        <taxon>Orthopteran miniambidensovirus 1</taxon>
    </lineage>
</organism>
<protein>
    <submittedName>
        <fullName evidence="1">Nonstructural protein 2</fullName>
    </submittedName>
</protein>
<dbReference type="GeneID" id="17165484"/>
<evidence type="ECO:0000313" key="2">
    <source>
        <dbReference type="Proteomes" id="UP000113582"/>
    </source>
</evidence>
<dbReference type="RefSeq" id="YP_008658569.1">
    <property type="nucleotide sequence ID" value="NC_022564.1"/>
</dbReference>
<reference evidence="1 2" key="1">
    <citation type="journal article" date="2013" name="Genome Announc.">
        <title>A Novel Ambisense Densovirus, Acheta domesticus Mini Ambidensovirus, from Crickets.</title>
        <authorList>
            <person name="Pham H.T."/>
            <person name="Yu Q."/>
            <person name="Bergoin M."/>
            <person name="Tijssen P."/>
        </authorList>
    </citation>
    <scope>NUCLEOTIDE SEQUENCE [LARGE SCALE GENOMIC DNA]</scope>
    <source>
        <strain evidence="1">Kalamazoo</strain>
    </source>
</reference>
<proteinExistence type="predicted"/>
<dbReference type="KEGG" id="vg:17165484"/>
<evidence type="ECO:0000313" key="1">
    <source>
        <dbReference type="EMBL" id="AGW50717.1"/>
    </source>
</evidence>
<gene>
    <name evidence="1" type="primary">NS2</name>
</gene>
<accession>V5KDV6</accession>
<name>V5KDV6_9VIRU</name>
<dbReference type="Proteomes" id="UP000113582">
    <property type="component" value="Segment"/>
</dbReference>
<sequence length="222" mass="25241">MICQQMSVVFKRAKSISTWASLNKVLEKVSCSTISLSEPTVQVLENSFKYFINDFINEQKDLDSSISTQNKDLNISTLSTTATTPITAVSAPCDNPSLEDPDAVQVQDQHVALETNTTTISCSISTRNKRGRCTYKWVPPKLKSSVMKLQLFPTRDCQHNQPRDWWRKSLKQVTTTVTYPFVTSPVMNTAEYHLQQLLLACSRERQDMQEQEKVTKLVELDN</sequence>
<keyword evidence="2" id="KW-1185">Reference proteome</keyword>
<dbReference type="EMBL" id="KF275669">
    <property type="protein sequence ID" value="AGW50717.1"/>
    <property type="molecule type" value="Genomic_DNA"/>
</dbReference>